<dbReference type="AlphaFoldDB" id="A0A934KLX6"/>
<keyword evidence="2" id="KW-1185">Reference proteome</keyword>
<protein>
    <submittedName>
        <fullName evidence="1">WG repeat-containing protein</fullName>
    </submittedName>
</protein>
<proteinExistence type="predicted"/>
<sequence>MKKVVILCFMFIIAPLLIVGQSLENVEFISPFHDDVAAIKKDGKWGFIDKQGNLVIDFRTDLVNTKTDDGEYPMFSYERCKIVEVKAGISYFGFIDTSGKTVIEPQFLNITNFNKNNAIALKLDKQIISRNTALDKDMVNYRYFEVLINTEGEITYYLTQDAVNIVLDKSFLRAAPQITSKLLTDELYAVMGKNKTWNIIKVKQEL</sequence>
<dbReference type="EMBL" id="JAEHJZ010000009">
    <property type="protein sequence ID" value="MBJ7880174.1"/>
    <property type="molecule type" value="Genomic_DNA"/>
</dbReference>
<dbReference type="Proteomes" id="UP000662373">
    <property type="component" value="Unassembled WGS sequence"/>
</dbReference>
<reference evidence="1 2" key="1">
    <citation type="submission" date="2020-09" db="EMBL/GenBank/DDBJ databases">
        <title>Draft genome of Gelidibacter salicanalis PAMC21136.</title>
        <authorList>
            <person name="Park H."/>
        </authorList>
    </citation>
    <scope>NUCLEOTIDE SEQUENCE [LARGE SCALE GENOMIC DNA]</scope>
    <source>
        <strain evidence="1 2">PAMC21136</strain>
    </source>
</reference>
<dbReference type="Pfam" id="PF14903">
    <property type="entry name" value="WG_beta_rep"/>
    <property type="match status" value="2"/>
</dbReference>
<organism evidence="1 2">
    <name type="scientific">Gelidibacter salicanalis</name>
    <dbReference type="NCBI Taxonomy" id="291193"/>
    <lineage>
        <taxon>Bacteria</taxon>
        <taxon>Pseudomonadati</taxon>
        <taxon>Bacteroidota</taxon>
        <taxon>Flavobacteriia</taxon>
        <taxon>Flavobacteriales</taxon>
        <taxon>Flavobacteriaceae</taxon>
        <taxon>Gelidibacter</taxon>
    </lineage>
</organism>
<evidence type="ECO:0000313" key="1">
    <source>
        <dbReference type="EMBL" id="MBJ7880174.1"/>
    </source>
</evidence>
<evidence type="ECO:0000313" key="2">
    <source>
        <dbReference type="Proteomes" id="UP000662373"/>
    </source>
</evidence>
<dbReference type="InterPro" id="IPR032774">
    <property type="entry name" value="WG_beta_rep"/>
</dbReference>
<gene>
    <name evidence="1" type="ORF">JEM65_05845</name>
</gene>
<dbReference type="RefSeq" id="WP_199598004.1">
    <property type="nucleotide sequence ID" value="NZ_JAEHJZ010000009.1"/>
</dbReference>
<accession>A0A934KLX6</accession>
<comment type="caution">
    <text evidence="1">The sequence shown here is derived from an EMBL/GenBank/DDBJ whole genome shotgun (WGS) entry which is preliminary data.</text>
</comment>
<name>A0A934KLX6_9FLAO</name>